<accession>A0A7J6KVN4</accession>
<comment type="caution">
    <text evidence="2">The sequence shown here is derived from an EMBL/GenBank/DDBJ whole genome shotgun (WGS) entry which is preliminary data.</text>
</comment>
<name>A0A7J6KVN4_PERCH</name>
<feature type="compositionally biased region" description="Basic and acidic residues" evidence="1">
    <location>
        <begin position="80"/>
        <end position="90"/>
    </location>
</feature>
<feature type="region of interest" description="Disordered" evidence="1">
    <location>
        <begin position="72"/>
        <end position="91"/>
    </location>
</feature>
<dbReference type="OrthoDB" id="6434680at2759"/>
<dbReference type="Proteomes" id="UP000591131">
    <property type="component" value="Unassembled WGS sequence"/>
</dbReference>
<dbReference type="Pfam" id="PF05380">
    <property type="entry name" value="Peptidase_A17"/>
    <property type="match status" value="1"/>
</dbReference>
<evidence type="ECO:0000313" key="2">
    <source>
        <dbReference type="EMBL" id="KAF4651385.1"/>
    </source>
</evidence>
<dbReference type="InterPro" id="IPR008042">
    <property type="entry name" value="Retrotrans_Pao"/>
</dbReference>
<protein>
    <submittedName>
        <fullName evidence="2">Uncharacterized protein</fullName>
    </submittedName>
</protein>
<proteinExistence type="predicted"/>
<evidence type="ECO:0000313" key="3">
    <source>
        <dbReference type="Proteomes" id="UP000591131"/>
    </source>
</evidence>
<keyword evidence="3" id="KW-1185">Reference proteome</keyword>
<dbReference type="AlphaFoldDB" id="A0A7J6KVN4"/>
<gene>
    <name evidence="2" type="ORF">FOL47_000447</name>
</gene>
<dbReference type="EMBL" id="JAAPAO010001071">
    <property type="protein sequence ID" value="KAF4651385.1"/>
    <property type="molecule type" value="Genomic_DNA"/>
</dbReference>
<organism evidence="2 3">
    <name type="scientific">Perkinsus chesapeaki</name>
    <name type="common">Clam parasite</name>
    <name type="synonym">Perkinsus andrewsi</name>
    <dbReference type="NCBI Taxonomy" id="330153"/>
    <lineage>
        <taxon>Eukaryota</taxon>
        <taxon>Sar</taxon>
        <taxon>Alveolata</taxon>
        <taxon>Perkinsozoa</taxon>
        <taxon>Perkinsea</taxon>
        <taxon>Perkinsida</taxon>
        <taxon>Perkinsidae</taxon>
        <taxon>Perkinsus</taxon>
    </lineage>
</organism>
<reference evidence="2 3" key="1">
    <citation type="submission" date="2020-04" db="EMBL/GenBank/DDBJ databases">
        <title>Perkinsus chesapeaki whole genome sequence.</title>
        <authorList>
            <person name="Bogema D.R."/>
        </authorList>
    </citation>
    <scope>NUCLEOTIDE SEQUENCE [LARGE SCALE GENOMIC DNA]</scope>
    <source>
        <strain evidence="2">ATCC PRA-425</strain>
    </source>
</reference>
<evidence type="ECO:0000256" key="1">
    <source>
        <dbReference type="SAM" id="MobiDB-lite"/>
    </source>
</evidence>
<sequence length="460" mass="51128">MYVQLGEEIHKARWRVMNFGSNFAPGGLAQSLQNAVVLIDYDDGYMTLEEAAAVDPLMPQLFDQYNRFKENLDPASSPQHHSDTSADSKYNDPLSSHVGIYVDDTHARGDSVEEALYYANKLDEGLDHHGFPSNAIKRILSWCHDDTTYLGYGYSNDCFSVIFEPPSEIMLKPCLTRRDCFKVAMTLYDPLGLVVEYAASLRVLLRTVCSSTSDWDSMVPMTISDKLKAAAIEIAKEVPLVSLTPRYVDISQIFCFCDASGDSQAVTMYDSNFNRIFAMSHLWTSPQARWSIPKKECISLCDSVQLVTEYVLKLARLSKSELPKKVVFFSDSEVSIYRLRRSTLGLKLKLITPLEVRRLKSASQELSHLAKTVETVEVCHVPGSVNPADVATRCNQGPLPKIPTPEQVHSAIDAAAESGSSFTPSSAPPVRPYDFVDSKDVKLCTPIDVDVRYAAPAPQD</sequence>